<name>A0A2P8H2D8_9BACL</name>
<protein>
    <submittedName>
        <fullName evidence="6">Protein SCO1/2</fullName>
    </submittedName>
</protein>
<keyword evidence="7" id="KW-1185">Reference proteome</keyword>
<dbReference type="InterPro" id="IPR013766">
    <property type="entry name" value="Thioredoxin_domain"/>
</dbReference>
<evidence type="ECO:0000313" key="7">
    <source>
        <dbReference type="Proteomes" id="UP000242682"/>
    </source>
</evidence>
<comment type="similarity">
    <text evidence="1">Belongs to the SCO1/2 family.</text>
</comment>
<keyword evidence="2 3" id="KW-0186">Copper</keyword>
<feature type="binding site" evidence="3">
    <location>
        <position position="102"/>
    </location>
    <ligand>
        <name>Cu cation</name>
        <dbReference type="ChEBI" id="CHEBI:23378"/>
    </ligand>
</feature>
<dbReference type="GO" id="GO:0046872">
    <property type="term" value="F:metal ion binding"/>
    <property type="evidence" value="ECO:0007669"/>
    <property type="project" value="UniProtKB-KW"/>
</dbReference>
<feature type="domain" description="Thioredoxin" evidence="5">
    <location>
        <begin position="60"/>
        <end position="224"/>
    </location>
</feature>
<gene>
    <name evidence="6" type="ORF">B0H99_105152</name>
</gene>
<proteinExistence type="inferred from homology"/>
<keyword evidence="4" id="KW-1015">Disulfide bond</keyword>
<accession>A0A2P8H2D8</accession>
<evidence type="ECO:0000259" key="5">
    <source>
        <dbReference type="PROSITE" id="PS51352"/>
    </source>
</evidence>
<evidence type="ECO:0000313" key="6">
    <source>
        <dbReference type="EMBL" id="PSL40374.1"/>
    </source>
</evidence>
<dbReference type="PROSITE" id="PS51352">
    <property type="entry name" value="THIOREDOXIN_2"/>
    <property type="match status" value="1"/>
</dbReference>
<dbReference type="CDD" id="cd02968">
    <property type="entry name" value="SCO"/>
    <property type="match status" value="1"/>
</dbReference>
<dbReference type="RefSeq" id="WP_425440382.1">
    <property type="nucleotide sequence ID" value="NZ_PYAT01000005.1"/>
</dbReference>
<keyword evidence="3" id="KW-0479">Metal-binding</keyword>
<dbReference type="Gene3D" id="3.40.30.10">
    <property type="entry name" value="Glutaredoxin"/>
    <property type="match status" value="1"/>
</dbReference>
<dbReference type="AlphaFoldDB" id="A0A2P8H2D8"/>
<evidence type="ECO:0000256" key="3">
    <source>
        <dbReference type="PIRSR" id="PIRSR603782-1"/>
    </source>
</evidence>
<evidence type="ECO:0000256" key="2">
    <source>
        <dbReference type="ARBA" id="ARBA00023008"/>
    </source>
</evidence>
<dbReference type="InterPro" id="IPR036249">
    <property type="entry name" value="Thioredoxin-like_sf"/>
</dbReference>
<feature type="disulfide bond" description="Redox-active" evidence="4">
    <location>
        <begin position="98"/>
        <end position="102"/>
    </location>
</feature>
<feature type="binding site" evidence="3">
    <location>
        <position position="188"/>
    </location>
    <ligand>
        <name>Cu cation</name>
        <dbReference type="ChEBI" id="CHEBI:23378"/>
    </ligand>
</feature>
<dbReference type="Proteomes" id="UP000242682">
    <property type="component" value="Unassembled WGS sequence"/>
</dbReference>
<organism evidence="6 7">
    <name type="scientific">Planomicrobium soli</name>
    <dbReference type="NCBI Taxonomy" id="1176648"/>
    <lineage>
        <taxon>Bacteria</taxon>
        <taxon>Bacillati</taxon>
        <taxon>Bacillota</taxon>
        <taxon>Bacilli</taxon>
        <taxon>Bacillales</taxon>
        <taxon>Caryophanaceae</taxon>
        <taxon>Planomicrobium</taxon>
    </lineage>
</organism>
<dbReference type="SUPFAM" id="SSF52833">
    <property type="entry name" value="Thioredoxin-like"/>
    <property type="match status" value="1"/>
</dbReference>
<dbReference type="InterPro" id="IPR003782">
    <property type="entry name" value="SCO1/SenC"/>
</dbReference>
<evidence type="ECO:0000256" key="4">
    <source>
        <dbReference type="PIRSR" id="PIRSR603782-2"/>
    </source>
</evidence>
<sequence length="225" mass="25480">MFTHIPPVKHLFESSISTTLMENKTSYRKRGRGTLKKNVWLFSLLLLSLILTGCGQSIKDPLNWEVEDFTFTNQENEQVGLADLQGEVWLADFVFTNCTTVCLPMMANMTDLQAQLKQEGLNVKIVSFTADPAFDTPEVLKSYAENYGADLSSWHLLTGYSSETIDQFAMENFRTIARKPEDQDQAMHGTSFFLVDKNGVVMKYYDGLKPPVDDIISDIKILVEE</sequence>
<comment type="caution">
    <text evidence="6">The sequence shown here is derived from an EMBL/GenBank/DDBJ whole genome shotgun (WGS) entry which is preliminary data.</text>
</comment>
<feature type="binding site" evidence="3">
    <location>
        <position position="98"/>
    </location>
    <ligand>
        <name>Cu cation</name>
        <dbReference type="ChEBI" id="CHEBI:23378"/>
    </ligand>
</feature>
<reference evidence="6 7" key="1">
    <citation type="submission" date="2018-03" db="EMBL/GenBank/DDBJ databases">
        <title>Genomic Encyclopedia of Type Strains, Phase III (KMG-III): the genomes of soil and plant-associated and newly described type strains.</title>
        <authorList>
            <person name="Whitman W."/>
        </authorList>
    </citation>
    <scope>NUCLEOTIDE SEQUENCE [LARGE SCALE GENOMIC DNA]</scope>
    <source>
        <strain evidence="6 7">CGMCC 1.12259</strain>
    </source>
</reference>
<dbReference type="Pfam" id="PF02630">
    <property type="entry name" value="SCO1-SenC"/>
    <property type="match status" value="1"/>
</dbReference>
<dbReference type="PANTHER" id="PTHR12151">
    <property type="entry name" value="ELECTRON TRANSPORT PROTIN SCO1/SENC FAMILY MEMBER"/>
    <property type="match status" value="1"/>
</dbReference>
<evidence type="ECO:0000256" key="1">
    <source>
        <dbReference type="ARBA" id="ARBA00010996"/>
    </source>
</evidence>
<dbReference type="EMBL" id="PYAT01000005">
    <property type="protein sequence ID" value="PSL40374.1"/>
    <property type="molecule type" value="Genomic_DNA"/>
</dbReference>
<dbReference type="PANTHER" id="PTHR12151:SF25">
    <property type="entry name" value="LINALOOL DEHYDRATASE_ISOMERASE DOMAIN-CONTAINING PROTEIN"/>
    <property type="match status" value="1"/>
</dbReference>